<comment type="caution">
    <text evidence="2">The sequence shown here is derived from an EMBL/GenBank/DDBJ whole genome shotgun (WGS) entry which is preliminary data.</text>
</comment>
<dbReference type="InterPro" id="IPR040623">
    <property type="entry name" value="RPN2_C"/>
</dbReference>
<sequence>MKECLGEMARVVLQQLEHIAFKKDSHYAPVKRGKVEDIIMLIDRKPEEEEGLIQPRVLTTNATTRAEDEPSKYPFED</sequence>
<dbReference type="Proteomes" id="UP000252139">
    <property type="component" value="Unassembled WGS sequence"/>
</dbReference>
<dbReference type="EMBL" id="PJQL01002241">
    <property type="protein sequence ID" value="RCH84886.1"/>
    <property type="molecule type" value="Genomic_DNA"/>
</dbReference>
<keyword evidence="3" id="KW-1185">Reference proteome</keyword>
<evidence type="ECO:0000259" key="1">
    <source>
        <dbReference type="Pfam" id="PF18004"/>
    </source>
</evidence>
<proteinExistence type="predicted"/>
<feature type="domain" description="26S proteasome regulatory subunit RPN2 C-terminal" evidence="1">
    <location>
        <begin position="5"/>
        <end position="53"/>
    </location>
</feature>
<dbReference type="STRING" id="86630.A0A367J4Q7"/>
<name>A0A367J4Q7_RHIAZ</name>
<accession>A0A367J4Q7</accession>
<protein>
    <recommendedName>
        <fullName evidence="1">26S proteasome regulatory subunit RPN2 C-terminal domain-containing protein</fullName>
    </recommendedName>
</protein>
<gene>
    <name evidence="2" type="ORF">CU097_008757</name>
</gene>
<dbReference type="AlphaFoldDB" id="A0A367J4Q7"/>
<evidence type="ECO:0000313" key="2">
    <source>
        <dbReference type="EMBL" id="RCH84886.1"/>
    </source>
</evidence>
<dbReference type="OrthoDB" id="2332445at2759"/>
<reference evidence="2 3" key="1">
    <citation type="journal article" date="2018" name="G3 (Bethesda)">
        <title>Phylogenetic and Phylogenomic Definition of Rhizopus Species.</title>
        <authorList>
            <person name="Gryganskyi A.P."/>
            <person name="Golan J."/>
            <person name="Dolatabadi S."/>
            <person name="Mondo S."/>
            <person name="Robb S."/>
            <person name="Idnurm A."/>
            <person name="Muszewska A."/>
            <person name="Steczkiewicz K."/>
            <person name="Masonjones S."/>
            <person name="Liao H.L."/>
            <person name="Gajdeczka M.T."/>
            <person name="Anike F."/>
            <person name="Vuek A."/>
            <person name="Anishchenko I.M."/>
            <person name="Voigt K."/>
            <person name="de Hoog G.S."/>
            <person name="Smith M.E."/>
            <person name="Heitman J."/>
            <person name="Vilgalys R."/>
            <person name="Stajich J.E."/>
        </authorList>
    </citation>
    <scope>NUCLEOTIDE SEQUENCE [LARGE SCALE GENOMIC DNA]</scope>
    <source>
        <strain evidence="2 3">CBS 357.93</strain>
    </source>
</reference>
<dbReference type="Pfam" id="PF18004">
    <property type="entry name" value="RPN2_C"/>
    <property type="match status" value="1"/>
</dbReference>
<organism evidence="2 3">
    <name type="scientific">Rhizopus azygosporus</name>
    <name type="common">Rhizopus microsporus var. azygosporus</name>
    <dbReference type="NCBI Taxonomy" id="86630"/>
    <lineage>
        <taxon>Eukaryota</taxon>
        <taxon>Fungi</taxon>
        <taxon>Fungi incertae sedis</taxon>
        <taxon>Mucoromycota</taxon>
        <taxon>Mucoromycotina</taxon>
        <taxon>Mucoromycetes</taxon>
        <taxon>Mucorales</taxon>
        <taxon>Mucorineae</taxon>
        <taxon>Rhizopodaceae</taxon>
        <taxon>Rhizopus</taxon>
    </lineage>
</organism>
<evidence type="ECO:0000313" key="3">
    <source>
        <dbReference type="Proteomes" id="UP000252139"/>
    </source>
</evidence>